<dbReference type="InterPro" id="IPR007685">
    <property type="entry name" value="RelA_SpoT"/>
</dbReference>
<name>A0ABP3V8N6_9CLOT</name>
<dbReference type="CDD" id="cd05399">
    <property type="entry name" value="NT_Rel-Spo_like"/>
    <property type="match status" value="1"/>
</dbReference>
<evidence type="ECO:0000259" key="7">
    <source>
        <dbReference type="PROSITE" id="PS51880"/>
    </source>
</evidence>
<dbReference type="Gene3D" id="3.30.460.10">
    <property type="entry name" value="Beta Polymerase, domain 2"/>
    <property type="match status" value="1"/>
</dbReference>
<gene>
    <name evidence="8" type="ORF">GCM10008906_37010</name>
</gene>
<dbReference type="Pfam" id="PF13328">
    <property type="entry name" value="HD_4"/>
    <property type="match status" value="1"/>
</dbReference>
<feature type="domain" description="ACT" evidence="5">
    <location>
        <begin position="661"/>
        <end position="735"/>
    </location>
</feature>
<dbReference type="SMART" id="SM00471">
    <property type="entry name" value="HDc"/>
    <property type="match status" value="1"/>
</dbReference>
<dbReference type="PANTHER" id="PTHR21262">
    <property type="entry name" value="GUANOSINE-3',5'-BIS DIPHOSPHATE 3'-PYROPHOSPHOHYDROLASE"/>
    <property type="match status" value="1"/>
</dbReference>
<dbReference type="InterPro" id="IPR045600">
    <property type="entry name" value="RelA/SpoT_AH_RIS"/>
</dbReference>
<dbReference type="EC" id="2.7.6.5" evidence="2"/>
<comment type="catalytic activity">
    <reaction evidence="3">
        <text>GTP + ATP = guanosine 3'-diphosphate 5'-triphosphate + AMP</text>
        <dbReference type="Rhea" id="RHEA:22088"/>
        <dbReference type="ChEBI" id="CHEBI:30616"/>
        <dbReference type="ChEBI" id="CHEBI:37565"/>
        <dbReference type="ChEBI" id="CHEBI:142410"/>
        <dbReference type="ChEBI" id="CHEBI:456215"/>
        <dbReference type="EC" id="2.7.6.5"/>
    </reaction>
</comment>
<dbReference type="InterPro" id="IPR033655">
    <property type="entry name" value="TGS_RelA/SpoT"/>
</dbReference>
<dbReference type="Pfam" id="PF13291">
    <property type="entry name" value="ACT_4"/>
    <property type="match status" value="1"/>
</dbReference>
<evidence type="ECO:0000256" key="2">
    <source>
        <dbReference type="ARBA" id="ARBA00013251"/>
    </source>
</evidence>
<dbReference type="Proteomes" id="UP001501510">
    <property type="component" value="Unassembled WGS sequence"/>
</dbReference>
<evidence type="ECO:0000259" key="6">
    <source>
        <dbReference type="PROSITE" id="PS51831"/>
    </source>
</evidence>
<dbReference type="InterPro" id="IPR012676">
    <property type="entry name" value="TGS-like"/>
</dbReference>
<dbReference type="Pfam" id="PF02824">
    <property type="entry name" value="TGS"/>
    <property type="match status" value="1"/>
</dbReference>
<dbReference type="InterPro" id="IPR045865">
    <property type="entry name" value="ACT-like_dom_sf"/>
</dbReference>
<protein>
    <recommendedName>
        <fullName evidence="2">GTP diphosphokinase</fullName>
        <ecNumber evidence="2">2.7.6.5</ecNumber>
    </recommendedName>
</protein>
<dbReference type="SUPFAM" id="SSF81301">
    <property type="entry name" value="Nucleotidyltransferase"/>
    <property type="match status" value="1"/>
</dbReference>
<dbReference type="SUPFAM" id="SSF81271">
    <property type="entry name" value="TGS-like"/>
    <property type="match status" value="1"/>
</dbReference>
<reference evidence="9" key="1">
    <citation type="journal article" date="2019" name="Int. J. Syst. Evol. Microbiol.">
        <title>The Global Catalogue of Microorganisms (GCM) 10K type strain sequencing project: providing services to taxonomists for standard genome sequencing and annotation.</title>
        <authorList>
            <consortium name="The Broad Institute Genomics Platform"/>
            <consortium name="The Broad Institute Genome Sequencing Center for Infectious Disease"/>
            <person name="Wu L."/>
            <person name="Ma J."/>
        </authorList>
    </citation>
    <scope>NUCLEOTIDE SEQUENCE [LARGE SCALE GENOMIC DNA]</scope>
    <source>
        <strain evidence="9">JCM 1407</strain>
    </source>
</reference>
<dbReference type="EMBL" id="BAAACG010000019">
    <property type="protein sequence ID" value="GAA0747642.1"/>
    <property type="molecule type" value="Genomic_DNA"/>
</dbReference>
<feature type="domain" description="HD" evidence="6">
    <location>
        <begin position="43"/>
        <end position="142"/>
    </location>
</feature>
<keyword evidence="9" id="KW-1185">Reference proteome</keyword>
<dbReference type="InterPro" id="IPR002912">
    <property type="entry name" value="ACT_dom"/>
</dbReference>
<dbReference type="RefSeq" id="WP_343764208.1">
    <property type="nucleotide sequence ID" value="NZ_BAAACG010000019.1"/>
</dbReference>
<dbReference type="InterPro" id="IPR003607">
    <property type="entry name" value="HD/PDEase_dom"/>
</dbReference>
<accession>A0ABP3V8N6</accession>
<dbReference type="PANTHER" id="PTHR21262:SF31">
    <property type="entry name" value="GTP PYROPHOSPHOKINASE"/>
    <property type="match status" value="1"/>
</dbReference>
<dbReference type="CDD" id="cd04876">
    <property type="entry name" value="ACT_RelA-SpoT"/>
    <property type="match status" value="1"/>
</dbReference>
<dbReference type="Gene3D" id="3.10.20.30">
    <property type="match status" value="1"/>
</dbReference>
<dbReference type="PROSITE" id="PS51831">
    <property type="entry name" value="HD"/>
    <property type="match status" value="1"/>
</dbReference>
<comment type="pathway">
    <text evidence="1">Purine metabolism; ppGpp biosynthesis; ppGpp from GTP: step 1/2.</text>
</comment>
<proteinExistence type="inferred from homology"/>
<dbReference type="Pfam" id="PF19296">
    <property type="entry name" value="RelA_AH_RIS"/>
    <property type="match status" value="1"/>
</dbReference>
<evidence type="ECO:0000313" key="9">
    <source>
        <dbReference type="Proteomes" id="UP001501510"/>
    </source>
</evidence>
<dbReference type="SUPFAM" id="SSF55021">
    <property type="entry name" value="ACT-like"/>
    <property type="match status" value="1"/>
</dbReference>
<comment type="caution">
    <text evidence="8">The sequence shown here is derived from an EMBL/GenBank/DDBJ whole genome shotgun (WGS) entry which is preliminary data.</text>
</comment>
<dbReference type="SUPFAM" id="SSF109604">
    <property type="entry name" value="HD-domain/PDEase-like"/>
    <property type="match status" value="1"/>
</dbReference>
<evidence type="ECO:0000256" key="4">
    <source>
        <dbReference type="RuleBase" id="RU003847"/>
    </source>
</evidence>
<dbReference type="Gene3D" id="3.30.70.260">
    <property type="match status" value="1"/>
</dbReference>
<dbReference type="NCBIfam" id="TIGR00691">
    <property type="entry name" value="spoT_relA"/>
    <property type="match status" value="1"/>
</dbReference>
<dbReference type="PROSITE" id="PS51880">
    <property type="entry name" value="TGS"/>
    <property type="match status" value="1"/>
</dbReference>
<evidence type="ECO:0000259" key="5">
    <source>
        <dbReference type="PROSITE" id="PS51671"/>
    </source>
</evidence>
<dbReference type="InterPro" id="IPR043519">
    <property type="entry name" value="NT_sf"/>
</dbReference>
<dbReference type="Gene3D" id="1.10.3210.10">
    <property type="entry name" value="Hypothetical protein af1432"/>
    <property type="match status" value="1"/>
</dbReference>
<sequence length="735" mass="84943">MLKDLMIKIGNHFNDEEKKMLEKAYDFACLAHKKQKRISGEPYIIHPEEVSIILFDMGMDSNTLIAGLLHDVIEDTKYTYEDVSKEFGKEVADLVNGVTKLSKIEYKTKEEQQADNVRKMLLAMTKDIRVILIKLADRLHNMRTLKYMRVEKQKEKARETLDIYAPLAHRLGISKIKWELEDLAFRYINPNEYYFLVKKISEKRIERENHIKEIIDHLKYNLQKSGINTEIDGRPKHFYSIYRKMVNKNKTIDQIFDLTAVRILVDTVKDCYATLGITHTIYKPIPGRFKDYIAMPKPNMYQSLHSTVIGPQGKPFEIQIRTYEMHKTAEYGIAAHWKYKEGMTNPNGNDGRDNSNNMELKLTWLREILDWQKEAADPREFMQGFKIDLFSDEVFVFTPKGKVISLPNKATPIDFAYKIHTDIGHRCVGARVNGKMVALDYKLKTGQIVEVLTSSLAKGPSIDWLNVVKSNQAKSKIRAWFKREKREENINKGKEILEKETKKQGNNFGEFAKGDILDSVLKRYNMNTIEELFSAVGVGALVPSTVILKLREQYLKKHKPELDWSQVREQLTKTNKPRSRKTKSPGVIVKGEENLLVRFSKCCNPVPGDDIIGYITKGRGVSVHRKDCKNIQQLIQEDPSKIIEVSWGKRPKGKNGEYISELEVIAENANGLLSDIMQNINDSKTNLYAINAKPSKNDIVIINIKLKISNIEDLKFVMKRIKKLRPVREVYRTKK</sequence>
<dbReference type="InterPro" id="IPR012675">
    <property type="entry name" value="Beta-grasp_dom_sf"/>
</dbReference>
<dbReference type="InterPro" id="IPR004095">
    <property type="entry name" value="TGS"/>
</dbReference>
<dbReference type="InterPro" id="IPR004811">
    <property type="entry name" value="RelA/Spo_fam"/>
</dbReference>
<comment type="similarity">
    <text evidence="4">Belongs to the relA/spoT family.</text>
</comment>
<feature type="domain" description="TGS" evidence="7">
    <location>
        <begin position="392"/>
        <end position="453"/>
    </location>
</feature>
<evidence type="ECO:0000256" key="3">
    <source>
        <dbReference type="ARBA" id="ARBA00048244"/>
    </source>
</evidence>
<evidence type="ECO:0000313" key="8">
    <source>
        <dbReference type="EMBL" id="GAA0747642.1"/>
    </source>
</evidence>
<dbReference type="Pfam" id="PF04607">
    <property type="entry name" value="RelA_SpoT"/>
    <property type="match status" value="1"/>
</dbReference>
<organism evidence="8 9">
    <name type="scientific">Clostridium oceanicum</name>
    <dbReference type="NCBI Taxonomy" id="1543"/>
    <lineage>
        <taxon>Bacteria</taxon>
        <taxon>Bacillati</taxon>
        <taxon>Bacillota</taxon>
        <taxon>Clostridia</taxon>
        <taxon>Eubacteriales</taxon>
        <taxon>Clostridiaceae</taxon>
        <taxon>Clostridium</taxon>
    </lineage>
</organism>
<comment type="function">
    <text evidence="4">In eubacteria ppGpp (guanosine 3'-diphosphate 5'-diphosphate) is a mediator of the stringent response that coordinates a variety of cellular activities in response to changes in nutritional abundance.</text>
</comment>
<dbReference type="CDD" id="cd00077">
    <property type="entry name" value="HDc"/>
    <property type="match status" value="1"/>
</dbReference>
<dbReference type="InterPro" id="IPR006674">
    <property type="entry name" value="HD_domain"/>
</dbReference>
<evidence type="ECO:0000256" key="1">
    <source>
        <dbReference type="ARBA" id="ARBA00004976"/>
    </source>
</evidence>
<dbReference type="SMART" id="SM00954">
    <property type="entry name" value="RelA_SpoT"/>
    <property type="match status" value="1"/>
</dbReference>
<dbReference type="PROSITE" id="PS51671">
    <property type="entry name" value="ACT"/>
    <property type="match status" value="1"/>
</dbReference>
<dbReference type="CDD" id="cd01668">
    <property type="entry name" value="TGS_RSH"/>
    <property type="match status" value="1"/>
</dbReference>